<comment type="subcellular location">
    <subcellularLocation>
        <location evidence="1">Nucleus</location>
    </subcellularLocation>
</comment>
<dbReference type="PANTHER" id="PTHR15081:SF1">
    <property type="entry name" value="NUCLEAR AUTOANTIGENIC SPERM PROTEIN"/>
    <property type="match status" value="1"/>
</dbReference>
<evidence type="ECO:0000256" key="3">
    <source>
        <dbReference type="ARBA" id="ARBA00022737"/>
    </source>
</evidence>
<comment type="caution">
    <text evidence="8">The sequence shown here is derived from an EMBL/GenBank/DDBJ whole genome shotgun (WGS) entry which is preliminary data.</text>
</comment>
<feature type="region of interest" description="Disordered" evidence="6">
    <location>
        <begin position="126"/>
        <end position="195"/>
    </location>
</feature>
<evidence type="ECO:0000313" key="8">
    <source>
        <dbReference type="EMBL" id="KAK8941048.1"/>
    </source>
</evidence>
<proteinExistence type="inferred from homology"/>
<dbReference type="EMBL" id="JBBWWQ010000008">
    <property type="protein sequence ID" value="KAK8941048.1"/>
    <property type="molecule type" value="Genomic_DNA"/>
</dbReference>
<dbReference type="Pfam" id="PF10516">
    <property type="entry name" value="SHNi-TPR"/>
    <property type="match status" value="1"/>
</dbReference>
<gene>
    <name evidence="8" type="ORF">KSP39_PZI010753</name>
</gene>
<keyword evidence="4" id="KW-0802">TPR repeat</keyword>
<keyword evidence="9" id="KW-1185">Reference proteome</keyword>
<organism evidence="8 9">
    <name type="scientific">Platanthera zijinensis</name>
    <dbReference type="NCBI Taxonomy" id="2320716"/>
    <lineage>
        <taxon>Eukaryota</taxon>
        <taxon>Viridiplantae</taxon>
        <taxon>Streptophyta</taxon>
        <taxon>Embryophyta</taxon>
        <taxon>Tracheophyta</taxon>
        <taxon>Spermatophyta</taxon>
        <taxon>Magnoliopsida</taxon>
        <taxon>Liliopsida</taxon>
        <taxon>Asparagales</taxon>
        <taxon>Orchidaceae</taxon>
        <taxon>Orchidoideae</taxon>
        <taxon>Orchideae</taxon>
        <taxon>Orchidinae</taxon>
        <taxon>Platanthera</taxon>
    </lineage>
</organism>
<feature type="compositionally biased region" description="Acidic residues" evidence="6">
    <location>
        <begin position="174"/>
        <end position="195"/>
    </location>
</feature>
<dbReference type="PANTHER" id="PTHR15081">
    <property type="entry name" value="NUCLEAR AUTOANTIGENIC SPERM PROTEIN NASP -RELATED"/>
    <property type="match status" value="1"/>
</dbReference>
<dbReference type="InterPro" id="IPR019734">
    <property type="entry name" value="TPR_rpt"/>
</dbReference>
<protein>
    <recommendedName>
        <fullName evidence="7">Tetratricopeptide SHNi-TPR domain-containing protein</fullName>
    </recommendedName>
</protein>
<feature type="compositionally biased region" description="Polar residues" evidence="6">
    <location>
        <begin position="461"/>
        <end position="472"/>
    </location>
</feature>
<dbReference type="SMART" id="SM00028">
    <property type="entry name" value="TPR"/>
    <property type="match status" value="3"/>
</dbReference>
<dbReference type="GO" id="GO:0034080">
    <property type="term" value="P:CENP-A containing chromatin assembly"/>
    <property type="evidence" value="ECO:0007669"/>
    <property type="project" value="TreeGrafter"/>
</dbReference>
<sequence length="472" mass="51240">MDEPSQAGQSPIEINPVTPLPEEGKSTALESNGDSTSGAETRLASCEDEDGEENTLERASELFEKGSKAIEDGDFVEAVDSLSRALEIRVANYGELAPECAISYYKYGCALLYKAQDETDPLGNVLKNSPKYSTEDTAVNNVSDSKSSTLPSALNKHASSPDINDLEGGSGDKNEEDEIDGCKEDDEELGEAEEDDSDLDFAWKMLDIARAIYERSSENSFEKVNVLAALGEVSMEREDLETSLSDFRRALAILEHLVEPDNRRVVELNFRICMALEMGSKFEEAITYCEKAISLCKSRLERLKVASAKSKDSEETGEKSLNKLDEPSILDGEIDVLSGISIELEKKLEDLQQLMTNPKSILTDLLKRTVYESPAAEKNNAAFDSCRSLSINSSQMAAMETGGFDSSTVSTAANDGVRHLGVVGRGIKRALVASIDEVSSSPKKPFKLSAENEENCIAEVGSTSPRSGSSIK</sequence>
<feature type="compositionally biased region" description="Polar residues" evidence="6">
    <location>
        <begin position="126"/>
        <end position="162"/>
    </location>
</feature>
<feature type="region of interest" description="Disordered" evidence="6">
    <location>
        <begin position="1"/>
        <end position="58"/>
    </location>
</feature>
<feature type="compositionally biased region" description="Polar residues" evidence="6">
    <location>
        <begin position="28"/>
        <end position="39"/>
    </location>
</feature>
<dbReference type="InterPro" id="IPR019544">
    <property type="entry name" value="Tetratricopeptide_SHNi-TPR_dom"/>
</dbReference>
<evidence type="ECO:0000256" key="6">
    <source>
        <dbReference type="SAM" id="MobiDB-lite"/>
    </source>
</evidence>
<keyword evidence="3" id="KW-0677">Repeat</keyword>
<reference evidence="8 9" key="1">
    <citation type="journal article" date="2022" name="Nat. Plants">
        <title>Genomes of leafy and leafless Platanthera orchids illuminate the evolution of mycoheterotrophy.</title>
        <authorList>
            <person name="Li M.H."/>
            <person name="Liu K.W."/>
            <person name="Li Z."/>
            <person name="Lu H.C."/>
            <person name="Ye Q.L."/>
            <person name="Zhang D."/>
            <person name="Wang J.Y."/>
            <person name="Li Y.F."/>
            <person name="Zhong Z.M."/>
            <person name="Liu X."/>
            <person name="Yu X."/>
            <person name="Liu D.K."/>
            <person name="Tu X.D."/>
            <person name="Liu B."/>
            <person name="Hao Y."/>
            <person name="Liao X.Y."/>
            <person name="Jiang Y.T."/>
            <person name="Sun W.H."/>
            <person name="Chen J."/>
            <person name="Chen Y.Q."/>
            <person name="Ai Y."/>
            <person name="Zhai J.W."/>
            <person name="Wu S.S."/>
            <person name="Zhou Z."/>
            <person name="Hsiao Y.Y."/>
            <person name="Wu W.L."/>
            <person name="Chen Y.Y."/>
            <person name="Lin Y.F."/>
            <person name="Hsu J.L."/>
            <person name="Li C.Y."/>
            <person name="Wang Z.W."/>
            <person name="Zhao X."/>
            <person name="Zhong W.Y."/>
            <person name="Ma X.K."/>
            <person name="Ma L."/>
            <person name="Huang J."/>
            <person name="Chen G.Z."/>
            <person name="Huang M.Z."/>
            <person name="Huang L."/>
            <person name="Peng D.H."/>
            <person name="Luo Y.B."/>
            <person name="Zou S.Q."/>
            <person name="Chen S.P."/>
            <person name="Lan S."/>
            <person name="Tsai W.C."/>
            <person name="Van de Peer Y."/>
            <person name="Liu Z.J."/>
        </authorList>
    </citation>
    <scope>NUCLEOTIDE SEQUENCE [LARGE SCALE GENOMIC DNA]</scope>
    <source>
        <strain evidence="8">Lor287</strain>
    </source>
</reference>
<dbReference type="InterPro" id="IPR011990">
    <property type="entry name" value="TPR-like_helical_dom_sf"/>
</dbReference>
<comment type="similarity">
    <text evidence="2">Belongs to the NASP family.</text>
</comment>
<feature type="domain" description="Tetratricopeptide SHNi-TPR" evidence="7">
    <location>
        <begin position="226"/>
        <end position="260"/>
    </location>
</feature>
<dbReference type="Proteomes" id="UP001418222">
    <property type="component" value="Unassembled WGS sequence"/>
</dbReference>
<evidence type="ECO:0000259" key="7">
    <source>
        <dbReference type="Pfam" id="PF10516"/>
    </source>
</evidence>
<dbReference type="GO" id="GO:0005654">
    <property type="term" value="C:nucleoplasm"/>
    <property type="evidence" value="ECO:0007669"/>
    <property type="project" value="TreeGrafter"/>
</dbReference>
<dbReference type="GO" id="GO:0042393">
    <property type="term" value="F:histone binding"/>
    <property type="evidence" value="ECO:0007669"/>
    <property type="project" value="TreeGrafter"/>
</dbReference>
<dbReference type="AlphaFoldDB" id="A0AAP0BJZ2"/>
<evidence type="ECO:0000256" key="5">
    <source>
        <dbReference type="ARBA" id="ARBA00023242"/>
    </source>
</evidence>
<evidence type="ECO:0000256" key="1">
    <source>
        <dbReference type="ARBA" id="ARBA00004123"/>
    </source>
</evidence>
<name>A0AAP0BJZ2_9ASPA</name>
<evidence type="ECO:0000256" key="2">
    <source>
        <dbReference type="ARBA" id="ARBA00008402"/>
    </source>
</evidence>
<accession>A0AAP0BJZ2</accession>
<keyword evidence="5" id="KW-0539">Nucleus</keyword>
<dbReference type="Gene3D" id="1.25.40.10">
    <property type="entry name" value="Tetratricopeptide repeat domain"/>
    <property type="match status" value="1"/>
</dbReference>
<feature type="region of interest" description="Disordered" evidence="6">
    <location>
        <begin position="439"/>
        <end position="472"/>
    </location>
</feature>
<dbReference type="GO" id="GO:0006335">
    <property type="term" value="P:DNA replication-dependent chromatin assembly"/>
    <property type="evidence" value="ECO:0007669"/>
    <property type="project" value="TreeGrafter"/>
</dbReference>
<evidence type="ECO:0000313" key="9">
    <source>
        <dbReference type="Proteomes" id="UP001418222"/>
    </source>
</evidence>
<dbReference type="SUPFAM" id="SSF48452">
    <property type="entry name" value="TPR-like"/>
    <property type="match status" value="1"/>
</dbReference>
<evidence type="ECO:0000256" key="4">
    <source>
        <dbReference type="ARBA" id="ARBA00022803"/>
    </source>
</evidence>
<dbReference type="InterPro" id="IPR051730">
    <property type="entry name" value="NASP-like"/>
</dbReference>